<name>A0A485LD98_9STRA</name>
<reference evidence="2" key="2">
    <citation type="submission" date="2019-06" db="EMBL/GenBank/DDBJ databases">
        <title>Genomics analysis of Aphanomyces spp. identifies a new class of oomycete effector associated with host adaptation.</title>
        <authorList>
            <person name="Gaulin E."/>
        </authorList>
    </citation>
    <scope>NUCLEOTIDE SEQUENCE</scope>
    <source>
        <strain evidence="2">CBS 578.67</strain>
    </source>
</reference>
<organism evidence="3 4">
    <name type="scientific">Aphanomyces stellatus</name>
    <dbReference type="NCBI Taxonomy" id="120398"/>
    <lineage>
        <taxon>Eukaryota</taxon>
        <taxon>Sar</taxon>
        <taxon>Stramenopiles</taxon>
        <taxon>Oomycota</taxon>
        <taxon>Saprolegniomycetes</taxon>
        <taxon>Saprolegniales</taxon>
        <taxon>Verrucalvaceae</taxon>
        <taxon>Aphanomyces</taxon>
    </lineage>
</organism>
<dbReference type="OrthoDB" id="67204at2759"/>
<evidence type="ECO:0000256" key="1">
    <source>
        <dbReference type="SAM" id="Coils"/>
    </source>
</evidence>
<reference evidence="3 4" key="1">
    <citation type="submission" date="2019-03" db="EMBL/GenBank/DDBJ databases">
        <authorList>
            <person name="Gaulin E."/>
            <person name="Dumas B."/>
        </authorList>
    </citation>
    <scope>NUCLEOTIDE SEQUENCE [LARGE SCALE GENOMIC DNA]</scope>
    <source>
        <strain evidence="3">CBS 568.67</strain>
    </source>
</reference>
<feature type="coiled-coil region" evidence="1">
    <location>
        <begin position="33"/>
        <end position="103"/>
    </location>
</feature>
<evidence type="ECO:0000313" key="3">
    <source>
        <dbReference type="EMBL" id="VFT95641.1"/>
    </source>
</evidence>
<evidence type="ECO:0000313" key="2">
    <source>
        <dbReference type="EMBL" id="KAF0689672.1"/>
    </source>
</evidence>
<dbReference type="Proteomes" id="UP000332933">
    <property type="component" value="Unassembled WGS sequence"/>
</dbReference>
<sequence length="398" mass="46282">MLIQGVVFICSVNMTTTDGGDDASLAERRRYRTQKMQRYRKRLIERADRLKEQAATMEQEIADFMRRRRPRDLTMLLPWKEVAKAMADEREDVETDNEALAMQCRSRHETIEAMKQWAAAATTTFLMKTPRGHTQTWQHITLSAHPTTRLLGFDWITLHLYHHMDNVFRRYGFPSLASTDVVDDFLVDMSDVDALQYIWRDQREVPYPLEAVRDLFVRSHFRKMLQGDGAPTIPAAEHHVVADDDAVLASAFHGSMQYVHSRRKGEHVHYLAREFHETDRCVFVAQNILDDERRRHDDTQCHRMDWFVLDRIGPARTKMRAVGTMSHMFTKDRSFVPLEDEALRWGLDLREAAAVDWGDSVERRLIQHIYRTCSADSINDNADVDKAVKVAQAPRDGL</sequence>
<evidence type="ECO:0000313" key="4">
    <source>
        <dbReference type="Proteomes" id="UP000332933"/>
    </source>
</evidence>
<dbReference type="EMBL" id="CAADRA010006444">
    <property type="protein sequence ID" value="VFT95641.1"/>
    <property type="molecule type" value="Genomic_DNA"/>
</dbReference>
<dbReference type="EMBL" id="VJMH01006423">
    <property type="protein sequence ID" value="KAF0689672.1"/>
    <property type="molecule type" value="Genomic_DNA"/>
</dbReference>
<gene>
    <name evidence="3" type="primary">Aste57867_18909</name>
    <name evidence="2" type="ORF">As57867_018845</name>
    <name evidence="3" type="ORF">ASTE57867_18909</name>
</gene>
<proteinExistence type="predicted"/>
<dbReference type="AlphaFoldDB" id="A0A485LD98"/>
<keyword evidence="4" id="KW-1185">Reference proteome</keyword>
<protein>
    <submittedName>
        <fullName evidence="3">Aste57867_18909 protein</fullName>
    </submittedName>
</protein>
<keyword evidence="1" id="KW-0175">Coiled coil</keyword>
<accession>A0A485LD98</accession>